<dbReference type="GO" id="GO:0045121">
    <property type="term" value="C:membrane raft"/>
    <property type="evidence" value="ECO:0007669"/>
    <property type="project" value="InterPro"/>
</dbReference>
<evidence type="ECO:0000256" key="4">
    <source>
        <dbReference type="ARBA" id="ARBA00016099"/>
    </source>
</evidence>
<dbReference type="SMART" id="SM01262">
    <property type="entry name" value="LAMTOR"/>
    <property type="match status" value="1"/>
</dbReference>
<dbReference type="AlphaFoldDB" id="A0A3P7K7C5"/>
<sequence length="168" mass="18911">MGHITDSFTNQCTHRITLNTIKGFALPFDRFSLSGLFSRGIDEPDSAARDASQKHLKSKEEQEEEALNRILENTQHNIIDVSHLDGMTLNTSEYLARAQQYEEAIRVHDQNISRGVNGAPRSPSRHSKRLLEDCGNKVADWLGRPGPSVENSAELRRITAECVFVSFF</sequence>
<dbReference type="GO" id="GO:0060090">
    <property type="term" value="F:molecular adaptor activity"/>
    <property type="evidence" value="ECO:0007669"/>
    <property type="project" value="TreeGrafter"/>
</dbReference>
<dbReference type="GO" id="GO:0007040">
    <property type="term" value="P:lysosome organization"/>
    <property type="evidence" value="ECO:0007669"/>
    <property type="project" value="InterPro"/>
</dbReference>
<evidence type="ECO:0000256" key="10">
    <source>
        <dbReference type="ARBA" id="ARBA00023288"/>
    </source>
</evidence>
<evidence type="ECO:0000256" key="12">
    <source>
        <dbReference type="SAM" id="MobiDB-lite"/>
    </source>
</evidence>
<keyword evidence="9" id="KW-0458">Lysosome</keyword>
<keyword evidence="10" id="KW-0449">Lipoprotein</keyword>
<keyword evidence="14" id="KW-1185">Reference proteome</keyword>
<dbReference type="GO" id="GO:0016197">
    <property type="term" value="P:endosomal transport"/>
    <property type="evidence" value="ECO:0007669"/>
    <property type="project" value="InterPro"/>
</dbReference>
<dbReference type="GO" id="GO:0005085">
    <property type="term" value="F:guanyl-nucleotide exchange factor activity"/>
    <property type="evidence" value="ECO:0007669"/>
    <property type="project" value="TreeGrafter"/>
</dbReference>
<comment type="similarity">
    <text evidence="3">Belongs to the LAMTOR1 family.</text>
</comment>
<dbReference type="GO" id="GO:0071230">
    <property type="term" value="P:cellular response to amino acid stimulus"/>
    <property type="evidence" value="ECO:0007669"/>
    <property type="project" value="InterPro"/>
</dbReference>
<gene>
    <name evidence="13" type="ORF">SVUK_LOCUS19265</name>
</gene>
<feature type="region of interest" description="Disordered" evidence="12">
    <location>
        <begin position="44"/>
        <end position="63"/>
    </location>
</feature>
<keyword evidence="8" id="KW-0564">Palmitate</keyword>
<dbReference type="InterPro" id="IPR028209">
    <property type="entry name" value="LAMTOR1/MEH1"/>
</dbReference>
<evidence type="ECO:0000256" key="11">
    <source>
        <dbReference type="ARBA" id="ARBA00032695"/>
    </source>
</evidence>
<dbReference type="PANTHER" id="PTHR13401">
    <property type="entry name" value="RAGULATOR COMPLEX PROTEIN LAMTOR1"/>
    <property type="match status" value="1"/>
</dbReference>
<dbReference type="Pfam" id="PF15454">
    <property type="entry name" value="LAMTOR"/>
    <property type="match status" value="1"/>
</dbReference>
<proteinExistence type="inferred from homology"/>
<evidence type="ECO:0000256" key="5">
    <source>
        <dbReference type="ARBA" id="ARBA00022707"/>
    </source>
</evidence>
<comment type="subcellular location">
    <subcellularLocation>
        <location evidence="2">Late endosome membrane</location>
        <topology evidence="2">Lipid-anchor</topology>
        <orientation evidence="2">Cytoplasmic side</orientation>
    </subcellularLocation>
    <subcellularLocation>
        <location evidence="1">Lysosome membrane</location>
        <topology evidence="1">Lipid-anchor</topology>
        <orientation evidence="1">Cytoplasmic side</orientation>
    </subcellularLocation>
</comment>
<dbReference type="PANTHER" id="PTHR13401:SF2">
    <property type="entry name" value="RAGULATOR COMPLEX PROTEIN LAMTOR1"/>
    <property type="match status" value="1"/>
</dbReference>
<evidence type="ECO:0000256" key="3">
    <source>
        <dbReference type="ARBA" id="ARBA00010861"/>
    </source>
</evidence>
<evidence type="ECO:0000256" key="2">
    <source>
        <dbReference type="ARBA" id="ARBA00004577"/>
    </source>
</evidence>
<dbReference type="GO" id="GO:0042632">
    <property type="term" value="P:cholesterol homeostasis"/>
    <property type="evidence" value="ECO:0007669"/>
    <property type="project" value="InterPro"/>
</dbReference>
<keyword evidence="6" id="KW-0967">Endosome</keyword>
<accession>A0A3P7K7C5</accession>
<evidence type="ECO:0000256" key="6">
    <source>
        <dbReference type="ARBA" id="ARBA00022753"/>
    </source>
</evidence>
<dbReference type="GO" id="GO:0071986">
    <property type="term" value="C:Ragulator complex"/>
    <property type="evidence" value="ECO:0007669"/>
    <property type="project" value="InterPro"/>
</dbReference>
<keyword evidence="7" id="KW-0472">Membrane</keyword>
<protein>
    <recommendedName>
        <fullName evidence="4">Ragulator complex protein LAMTOR1</fullName>
    </recommendedName>
    <alternativeName>
        <fullName evidence="11">Late endosomal/lysosomal adaptor and MAPK and MTOR activator 1</fullName>
    </alternativeName>
</protein>
<dbReference type="GO" id="GO:0031902">
    <property type="term" value="C:late endosome membrane"/>
    <property type="evidence" value="ECO:0007669"/>
    <property type="project" value="UniProtKB-SubCell"/>
</dbReference>
<dbReference type="GO" id="GO:0032008">
    <property type="term" value="P:positive regulation of TOR signaling"/>
    <property type="evidence" value="ECO:0007669"/>
    <property type="project" value="InterPro"/>
</dbReference>
<evidence type="ECO:0000256" key="1">
    <source>
        <dbReference type="ARBA" id="ARBA00004122"/>
    </source>
</evidence>
<dbReference type="GO" id="GO:0001919">
    <property type="term" value="P:regulation of receptor recycling"/>
    <property type="evidence" value="ECO:0007669"/>
    <property type="project" value="InterPro"/>
</dbReference>
<dbReference type="GO" id="GO:0005765">
    <property type="term" value="C:lysosomal membrane"/>
    <property type="evidence" value="ECO:0007669"/>
    <property type="project" value="UniProtKB-SubCell"/>
</dbReference>
<dbReference type="Proteomes" id="UP000270094">
    <property type="component" value="Unassembled WGS sequence"/>
</dbReference>
<name>A0A3P7K7C5_STRVU</name>
<evidence type="ECO:0000313" key="14">
    <source>
        <dbReference type="Proteomes" id="UP000270094"/>
    </source>
</evidence>
<dbReference type="EMBL" id="UYYB01128912">
    <property type="protein sequence ID" value="VDM84267.1"/>
    <property type="molecule type" value="Genomic_DNA"/>
</dbReference>
<evidence type="ECO:0000256" key="8">
    <source>
        <dbReference type="ARBA" id="ARBA00023139"/>
    </source>
</evidence>
<evidence type="ECO:0000256" key="9">
    <source>
        <dbReference type="ARBA" id="ARBA00023228"/>
    </source>
</evidence>
<organism evidence="13 14">
    <name type="scientific">Strongylus vulgaris</name>
    <name type="common">Blood worm</name>
    <dbReference type="NCBI Taxonomy" id="40348"/>
    <lineage>
        <taxon>Eukaryota</taxon>
        <taxon>Metazoa</taxon>
        <taxon>Ecdysozoa</taxon>
        <taxon>Nematoda</taxon>
        <taxon>Chromadorea</taxon>
        <taxon>Rhabditida</taxon>
        <taxon>Rhabditina</taxon>
        <taxon>Rhabditomorpha</taxon>
        <taxon>Strongyloidea</taxon>
        <taxon>Strongylidae</taxon>
        <taxon>Strongylus</taxon>
    </lineage>
</organism>
<reference evidence="13 14" key="1">
    <citation type="submission" date="2018-11" db="EMBL/GenBank/DDBJ databases">
        <authorList>
            <consortium name="Pathogen Informatics"/>
        </authorList>
    </citation>
    <scope>NUCLEOTIDE SEQUENCE [LARGE SCALE GENOMIC DNA]</scope>
</reference>
<dbReference type="OrthoDB" id="5562028at2759"/>
<evidence type="ECO:0000256" key="7">
    <source>
        <dbReference type="ARBA" id="ARBA00023136"/>
    </source>
</evidence>
<keyword evidence="5" id="KW-0519">Myristate</keyword>
<feature type="compositionally biased region" description="Basic and acidic residues" evidence="12">
    <location>
        <begin position="44"/>
        <end position="53"/>
    </location>
</feature>
<evidence type="ECO:0000313" key="13">
    <source>
        <dbReference type="EMBL" id="VDM84267.1"/>
    </source>
</evidence>
<dbReference type="GO" id="GO:0043410">
    <property type="term" value="P:positive regulation of MAPK cascade"/>
    <property type="evidence" value="ECO:0007669"/>
    <property type="project" value="InterPro"/>
</dbReference>